<gene>
    <name evidence="1" type="ORF">K0T92_14340</name>
</gene>
<organism evidence="1 2">
    <name type="scientific">Paenibacillus oenotherae</name>
    <dbReference type="NCBI Taxonomy" id="1435645"/>
    <lineage>
        <taxon>Bacteria</taxon>
        <taxon>Bacillati</taxon>
        <taxon>Bacillota</taxon>
        <taxon>Bacilli</taxon>
        <taxon>Bacillales</taxon>
        <taxon>Paenibacillaceae</taxon>
        <taxon>Paenibacillus</taxon>
    </lineage>
</organism>
<name>A0ABS7D7R6_9BACL</name>
<dbReference type="Proteomes" id="UP000812277">
    <property type="component" value="Unassembled WGS sequence"/>
</dbReference>
<protein>
    <submittedName>
        <fullName evidence="1">Uncharacterized protein</fullName>
    </submittedName>
</protein>
<comment type="caution">
    <text evidence="1">The sequence shown here is derived from an EMBL/GenBank/DDBJ whole genome shotgun (WGS) entry which is preliminary data.</text>
</comment>
<keyword evidence="2" id="KW-1185">Reference proteome</keyword>
<sequence length="173" mass="19804">MAVLNTKALCKQIRASRNQVIWSFNGEEHLITNRHWGVKFTELPTDIKVTLLTTFEGETPNINETLSKMSGISVKKPEALKLPFPSKENEKEAQWTLYLRQIDNDLLRVFRIGDQFIYIKSSYLEAASDIGLKVVGTGPHQPLYFPEINYLVLPVRLQREPDLLSIMEAEGRC</sequence>
<proteinExistence type="predicted"/>
<dbReference type="EMBL" id="JAHZIJ010000009">
    <property type="protein sequence ID" value="MBW7475921.1"/>
    <property type="molecule type" value="Genomic_DNA"/>
</dbReference>
<evidence type="ECO:0000313" key="1">
    <source>
        <dbReference type="EMBL" id="MBW7475921.1"/>
    </source>
</evidence>
<evidence type="ECO:0000313" key="2">
    <source>
        <dbReference type="Proteomes" id="UP000812277"/>
    </source>
</evidence>
<dbReference type="RefSeq" id="WP_219873161.1">
    <property type="nucleotide sequence ID" value="NZ_JAHZIJ010000009.1"/>
</dbReference>
<accession>A0ABS7D7R6</accession>
<reference evidence="1 2" key="1">
    <citation type="submission" date="2021-07" db="EMBL/GenBank/DDBJ databases">
        <title>Paenibacillus radiodurans sp. nov., isolated from the southeastern edge of Tengger Desert.</title>
        <authorList>
            <person name="Zhang G."/>
        </authorList>
    </citation>
    <scope>NUCLEOTIDE SEQUENCE [LARGE SCALE GENOMIC DNA]</scope>
    <source>
        <strain evidence="1 2">DT7-4</strain>
    </source>
</reference>